<dbReference type="GeneID" id="10492248"/>
<dbReference type="KEGG" id="mcn:Mcup_0051"/>
<dbReference type="PATRIC" id="fig|1006006.8.peg.51"/>
<evidence type="ECO:0000313" key="4">
    <source>
        <dbReference type="Proteomes" id="UP000007812"/>
    </source>
</evidence>
<organism evidence="3 4">
    <name type="scientific">Metallosphaera cuprina (strain Ar-4)</name>
    <dbReference type="NCBI Taxonomy" id="1006006"/>
    <lineage>
        <taxon>Archaea</taxon>
        <taxon>Thermoproteota</taxon>
        <taxon>Thermoprotei</taxon>
        <taxon>Sulfolobales</taxon>
        <taxon>Sulfolobaceae</taxon>
        <taxon>Metallosphaera</taxon>
    </lineage>
</organism>
<dbReference type="AlphaFoldDB" id="F4FXW4"/>
<gene>
    <name evidence="3" type="ordered locus">Mcup_0051</name>
</gene>
<evidence type="ECO:0000256" key="1">
    <source>
        <dbReference type="SAM" id="MobiDB-lite"/>
    </source>
</evidence>
<sequence length="98" mass="11233">MSEDFEEESEPQVSSDEVRVEDEDEGIPAMSLQDIELLTKNTDIWHRLIAGKISIDEAKKEFEANNSLFESKTEKSKATQSKRKTTKKVKKAKKSKEE</sequence>
<proteinExistence type="predicted"/>
<dbReference type="Pfam" id="PF12136">
    <property type="entry name" value="RNA_pol_Rpo13"/>
    <property type="match status" value="1"/>
</dbReference>
<feature type="region of interest" description="Disordered" evidence="1">
    <location>
        <begin position="66"/>
        <end position="98"/>
    </location>
</feature>
<dbReference type="EMBL" id="CP002656">
    <property type="protein sequence ID" value="AEB94162.1"/>
    <property type="molecule type" value="Genomic_DNA"/>
</dbReference>
<reference evidence="3 4" key="1">
    <citation type="journal article" date="2011" name="J. Bacteriol.">
        <title>Complete genome sequence of Metallosphaera cuprina, a metal sulfide-oxidizing archaeon from a hot spring.</title>
        <authorList>
            <person name="Liu L.J."/>
            <person name="You X.Y."/>
            <person name="Zheng H."/>
            <person name="Wang S."/>
            <person name="Jiang C.Y."/>
            <person name="Liu S.J."/>
        </authorList>
    </citation>
    <scope>NUCLEOTIDE SEQUENCE [LARGE SCALE GENOMIC DNA]</scope>
    <source>
        <strain evidence="3 4">Ar-4</strain>
    </source>
</reference>
<dbReference type="eggNOG" id="arCOG05938">
    <property type="taxonomic scope" value="Archaea"/>
</dbReference>
<dbReference type="HOGENOM" id="CLU_177471_0_0_2"/>
<dbReference type="InterPro" id="IPR021985">
    <property type="entry name" value="RNA_pol_Rpo13"/>
</dbReference>
<dbReference type="OrthoDB" id="44217at2157"/>
<dbReference type="RefSeq" id="WP_013736664.1">
    <property type="nucleotide sequence ID" value="NC_015435.1"/>
</dbReference>
<accession>F4FXW4</accession>
<dbReference type="Gene3D" id="6.20.450.10">
    <property type="match status" value="1"/>
</dbReference>
<feature type="region of interest" description="Disordered" evidence="1">
    <location>
        <begin position="1"/>
        <end position="27"/>
    </location>
</feature>
<dbReference type="STRING" id="1006006.Mcup_0051"/>
<name>F4FXW4_METCR</name>
<feature type="domain" description="RNA polymerase Rpo13 subunit HTH" evidence="2">
    <location>
        <begin position="17"/>
        <end position="53"/>
    </location>
</feature>
<evidence type="ECO:0000313" key="3">
    <source>
        <dbReference type="EMBL" id="AEB94162.1"/>
    </source>
</evidence>
<feature type="compositionally biased region" description="Acidic residues" evidence="1">
    <location>
        <begin position="1"/>
        <end position="10"/>
    </location>
</feature>
<keyword evidence="4" id="KW-1185">Reference proteome</keyword>
<protein>
    <recommendedName>
        <fullName evidence="2">RNA polymerase Rpo13 subunit HTH domain-containing protein</fullName>
    </recommendedName>
</protein>
<feature type="compositionally biased region" description="Basic residues" evidence="1">
    <location>
        <begin position="80"/>
        <end position="98"/>
    </location>
</feature>
<evidence type="ECO:0000259" key="2">
    <source>
        <dbReference type="Pfam" id="PF12136"/>
    </source>
</evidence>
<dbReference type="Proteomes" id="UP000007812">
    <property type="component" value="Chromosome"/>
</dbReference>